<dbReference type="Pfam" id="PF00370">
    <property type="entry name" value="FGGY_N"/>
    <property type="match status" value="1"/>
</dbReference>
<protein>
    <submittedName>
        <fullName evidence="7">Carbohydrate kinase</fullName>
    </submittedName>
</protein>
<dbReference type="AlphaFoldDB" id="A0A7K0K2D8"/>
<evidence type="ECO:0000313" key="8">
    <source>
        <dbReference type="Proteomes" id="UP000442535"/>
    </source>
</evidence>
<feature type="domain" description="Carbohydrate kinase FGGY N-terminal" evidence="5">
    <location>
        <begin position="3"/>
        <end position="256"/>
    </location>
</feature>
<dbReference type="InterPro" id="IPR018485">
    <property type="entry name" value="FGGY_C"/>
</dbReference>
<gene>
    <name evidence="7" type="ORF">FYJ63_04955</name>
</gene>
<dbReference type="Gene3D" id="3.30.420.40">
    <property type="match status" value="2"/>
</dbReference>
<dbReference type="PIRSF" id="PIRSF000538">
    <property type="entry name" value="GlpK"/>
    <property type="match status" value="1"/>
</dbReference>
<dbReference type="InterPro" id="IPR050406">
    <property type="entry name" value="FGGY_Carb_Kinase"/>
</dbReference>
<name>A0A7K0K2D8_9ACTO</name>
<evidence type="ECO:0000256" key="2">
    <source>
        <dbReference type="ARBA" id="ARBA00022629"/>
    </source>
</evidence>
<dbReference type="InterPro" id="IPR043129">
    <property type="entry name" value="ATPase_NBD"/>
</dbReference>
<evidence type="ECO:0000259" key="6">
    <source>
        <dbReference type="Pfam" id="PF02782"/>
    </source>
</evidence>
<sequence>MFILAYDVGTSGVKTCLYKSGDDLELVASELGAYGLTILPDGGAEQDPEEWWSAMVSTTHHLAATHPAEMSAVEGISFCSQMQALVLVDALGRHLRPAMSYMDQRAVEEKRRGLESGFKIAGMNARKLLASLYRTSAVSASVKDPMWKYLWVRDHEPQVFKKVRWWVDVKEYLIGRMTGHHVMSIDSAFATLLLDVRAKKPAWAEKLARTFGVNPAHLPPIVVSSAAVGTLRPEIASELGLPSLAVVYAGGGDASLIGVGAGACDVSDTHVYWGTSGWVSTVTDHRAVDISSMIATVDGADPGKYNYFAELETAGKCFEWVRRHLAEDEIDVYLSHDNKADDTESEYESLYEYLSEIVSKAAAGAGGVIFTPWLHGNRCPFEDANARAMFFNISLETGKTELLRAVIEGVCFHLRWFLETQEKKVETAETIRFVGGGALSPVTSQILADVLGRRVETVADPQNVGSVGAALVALVGAGKVSDLPTAARQLVKVSGTYEPNPATREVYDRQYEVFKTMYKQNRKAFGALNAANEGNN</sequence>
<keyword evidence="8" id="KW-1185">Reference proteome</keyword>
<dbReference type="EMBL" id="VUMY01000007">
    <property type="protein sequence ID" value="MST49584.1"/>
    <property type="molecule type" value="Genomic_DNA"/>
</dbReference>
<dbReference type="PANTHER" id="PTHR43095">
    <property type="entry name" value="SUGAR KINASE"/>
    <property type="match status" value="1"/>
</dbReference>
<evidence type="ECO:0000313" key="7">
    <source>
        <dbReference type="EMBL" id="MST49584.1"/>
    </source>
</evidence>
<dbReference type="Pfam" id="PF02782">
    <property type="entry name" value="FGGY_C"/>
    <property type="match status" value="1"/>
</dbReference>
<dbReference type="PANTHER" id="PTHR43095:SF5">
    <property type="entry name" value="XYLULOSE KINASE"/>
    <property type="match status" value="1"/>
</dbReference>
<dbReference type="InterPro" id="IPR018484">
    <property type="entry name" value="FGGY_N"/>
</dbReference>
<dbReference type="CDD" id="cd07805">
    <property type="entry name" value="ASKHA_NBD_FGGY_CvXK-like"/>
    <property type="match status" value="1"/>
</dbReference>
<proteinExistence type="inferred from homology"/>
<accession>A0A7K0K2D8</accession>
<dbReference type="GO" id="GO:0016301">
    <property type="term" value="F:kinase activity"/>
    <property type="evidence" value="ECO:0007669"/>
    <property type="project" value="UniProtKB-KW"/>
</dbReference>
<dbReference type="SUPFAM" id="SSF53067">
    <property type="entry name" value="Actin-like ATPase domain"/>
    <property type="match status" value="2"/>
</dbReference>
<comment type="similarity">
    <text evidence="1">Belongs to the FGGY kinase family.</text>
</comment>
<dbReference type="Proteomes" id="UP000442535">
    <property type="component" value="Unassembled WGS sequence"/>
</dbReference>
<organism evidence="7 8">
    <name type="scientific">Mobiluncus porci</name>
    <dbReference type="NCBI Taxonomy" id="2652278"/>
    <lineage>
        <taxon>Bacteria</taxon>
        <taxon>Bacillati</taxon>
        <taxon>Actinomycetota</taxon>
        <taxon>Actinomycetes</taxon>
        <taxon>Actinomycetales</taxon>
        <taxon>Actinomycetaceae</taxon>
        <taxon>Mobiluncus</taxon>
    </lineage>
</organism>
<keyword evidence="2" id="KW-0859">Xylose metabolism</keyword>
<keyword evidence="2" id="KW-0119">Carbohydrate metabolism</keyword>
<comment type="caution">
    <text evidence="7">The sequence shown here is derived from an EMBL/GenBank/DDBJ whole genome shotgun (WGS) entry which is preliminary data.</text>
</comment>
<evidence type="ECO:0000256" key="3">
    <source>
        <dbReference type="ARBA" id="ARBA00022679"/>
    </source>
</evidence>
<dbReference type="InterPro" id="IPR000577">
    <property type="entry name" value="Carb_kinase_FGGY"/>
</dbReference>
<evidence type="ECO:0000256" key="1">
    <source>
        <dbReference type="ARBA" id="ARBA00009156"/>
    </source>
</evidence>
<feature type="domain" description="Carbohydrate kinase FGGY C-terminal" evidence="6">
    <location>
        <begin position="273"/>
        <end position="476"/>
    </location>
</feature>
<reference evidence="7 8" key="1">
    <citation type="submission" date="2019-08" db="EMBL/GenBank/DDBJ databases">
        <title>In-depth cultivation of the pig gut microbiome towards novel bacterial diversity and tailored functional studies.</title>
        <authorList>
            <person name="Wylensek D."/>
            <person name="Hitch T.C.A."/>
            <person name="Clavel T."/>
        </authorList>
    </citation>
    <scope>NUCLEOTIDE SEQUENCE [LARGE SCALE GENOMIC DNA]</scope>
    <source>
        <strain evidence="7 8">RF-GAM-744-WT-7</strain>
    </source>
</reference>
<keyword evidence="3" id="KW-0808">Transferase</keyword>
<evidence type="ECO:0000256" key="4">
    <source>
        <dbReference type="ARBA" id="ARBA00022777"/>
    </source>
</evidence>
<dbReference type="RefSeq" id="WP_154544426.1">
    <property type="nucleotide sequence ID" value="NZ_VUMY01000007.1"/>
</dbReference>
<evidence type="ECO:0000259" key="5">
    <source>
        <dbReference type="Pfam" id="PF00370"/>
    </source>
</evidence>
<keyword evidence="4 7" id="KW-0418">Kinase</keyword>
<dbReference type="GO" id="GO:0042732">
    <property type="term" value="P:D-xylose metabolic process"/>
    <property type="evidence" value="ECO:0007669"/>
    <property type="project" value="UniProtKB-KW"/>
</dbReference>